<dbReference type="InterPro" id="IPR050855">
    <property type="entry name" value="NDM-1-like"/>
</dbReference>
<dbReference type="InterPro" id="IPR001279">
    <property type="entry name" value="Metallo-B-lactamas"/>
</dbReference>
<dbReference type="Pfam" id="PF00753">
    <property type="entry name" value="Lactamase_B"/>
    <property type="match status" value="1"/>
</dbReference>
<dbReference type="SMART" id="SM00849">
    <property type="entry name" value="Lactamase_B"/>
    <property type="match status" value="1"/>
</dbReference>
<dbReference type="Gene3D" id="3.60.15.10">
    <property type="entry name" value="Ribonuclease Z/Hydroxyacylglutathione hydrolase-like"/>
    <property type="match status" value="1"/>
</dbReference>
<organism evidence="2 3">
    <name type="scientific">Micromonospora cathayae</name>
    <dbReference type="NCBI Taxonomy" id="3028804"/>
    <lineage>
        <taxon>Bacteria</taxon>
        <taxon>Bacillati</taxon>
        <taxon>Actinomycetota</taxon>
        <taxon>Actinomycetes</taxon>
        <taxon>Micromonosporales</taxon>
        <taxon>Micromonosporaceae</taxon>
        <taxon>Micromonospora</taxon>
    </lineage>
</organism>
<evidence type="ECO:0000313" key="3">
    <source>
        <dbReference type="Proteomes" id="UP001219605"/>
    </source>
</evidence>
<dbReference type="PANTHER" id="PTHR42951">
    <property type="entry name" value="METALLO-BETA-LACTAMASE DOMAIN-CONTAINING"/>
    <property type="match status" value="1"/>
</dbReference>
<dbReference type="Proteomes" id="UP001219605">
    <property type="component" value="Chromosome"/>
</dbReference>
<dbReference type="SUPFAM" id="SSF56281">
    <property type="entry name" value="Metallo-hydrolase/oxidoreductase"/>
    <property type="match status" value="1"/>
</dbReference>
<name>A0ABY7ZLB1_9ACTN</name>
<sequence length="351" mass="37876">MSRPVSDAHAASYRARQVPAPTEVVDGVWAIPVPLHGSALRYVTVFLIATSDGPVLVDAGYDHPSCWTSFQRSVASVGHRVEAITTVLLTHNHPDHVGFAARLREVSGARIVMGAADDFATLHRTRGGFLTQLRAALDLTGAPPEVVAAMYADAVAVAVHHEDLRLDVALTGDTAFRFGDVTIHAVPTPGHTYGHTVYLDSRGLVFTGDTMMPEGPTQLAIVSRPDDDPAGDLFRSLARIADLGATVACPAHQYPYGDVAGRARELAAFHRGEVDRVRELAALHQGGVERELAALHQGEVDRELADGAATAWQLAQRLTWKKPWGELGRGTRRFSLVHTLALLRNATRPDR</sequence>
<keyword evidence="3" id="KW-1185">Reference proteome</keyword>
<dbReference type="RefSeq" id="WP_275030230.1">
    <property type="nucleotide sequence ID" value="NZ_CP118615.1"/>
</dbReference>
<protein>
    <submittedName>
        <fullName evidence="2">MBL fold metallo-hydrolase</fullName>
    </submittedName>
</protein>
<evidence type="ECO:0000259" key="1">
    <source>
        <dbReference type="SMART" id="SM00849"/>
    </source>
</evidence>
<dbReference type="EMBL" id="CP118615">
    <property type="protein sequence ID" value="WDZ83672.1"/>
    <property type="molecule type" value="Genomic_DNA"/>
</dbReference>
<evidence type="ECO:0000313" key="2">
    <source>
        <dbReference type="EMBL" id="WDZ83672.1"/>
    </source>
</evidence>
<feature type="domain" description="Metallo-beta-lactamase" evidence="1">
    <location>
        <begin position="42"/>
        <end position="252"/>
    </location>
</feature>
<proteinExistence type="predicted"/>
<reference evidence="2 3" key="1">
    <citation type="submission" date="2023-02" db="EMBL/GenBank/DDBJ databases">
        <authorList>
            <person name="Mo P."/>
        </authorList>
    </citation>
    <scope>NUCLEOTIDE SEQUENCE [LARGE SCALE GENOMIC DNA]</scope>
    <source>
        <strain evidence="2 3">HUAS 3</strain>
    </source>
</reference>
<gene>
    <name evidence="2" type="ORF">PVK37_24880</name>
</gene>
<accession>A0ABY7ZLB1</accession>
<dbReference type="InterPro" id="IPR036866">
    <property type="entry name" value="RibonucZ/Hydroxyglut_hydro"/>
</dbReference>